<dbReference type="VEuPathDB" id="VectorBase:GPPI008441"/>
<dbReference type="Proteomes" id="UP000092460">
    <property type="component" value="Unassembled WGS sequence"/>
</dbReference>
<dbReference type="EnsemblMetazoa" id="GPPI008441-RA">
    <property type="protein sequence ID" value="GPPI008441-PA"/>
    <property type="gene ID" value="GPPI008441"/>
</dbReference>
<dbReference type="EMBL" id="JXJN01003460">
    <property type="status" value="NOT_ANNOTATED_CDS"/>
    <property type="molecule type" value="Genomic_DNA"/>
</dbReference>
<reference evidence="2" key="1">
    <citation type="submission" date="2015-01" db="EMBL/GenBank/DDBJ databases">
        <authorList>
            <person name="Aksoy S."/>
            <person name="Warren W."/>
            <person name="Wilson R.K."/>
        </authorList>
    </citation>
    <scope>NUCLEOTIDE SEQUENCE [LARGE SCALE GENOMIC DNA]</scope>
    <source>
        <strain evidence="2">IAEA</strain>
    </source>
</reference>
<dbReference type="AlphaFoldDB" id="A0A1B0ATX2"/>
<reference evidence="1" key="2">
    <citation type="submission" date="2020-05" db="UniProtKB">
        <authorList>
            <consortium name="EnsemblMetazoa"/>
        </authorList>
    </citation>
    <scope>IDENTIFICATION</scope>
    <source>
        <strain evidence="1">IAEA</strain>
    </source>
</reference>
<evidence type="ECO:0000313" key="1">
    <source>
        <dbReference type="EnsemblMetazoa" id="GPPI008441-PA"/>
    </source>
</evidence>
<organism evidence="1 2">
    <name type="scientific">Glossina palpalis gambiensis</name>
    <dbReference type="NCBI Taxonomy" id="67801"/>
    <lineage>
        <taxon>Eukaryota</taxon>
        <taxon>Metazoa</taxon>
        <taxon>Ecdysozoa</taxon>
        <taxon>Arthropoda</taxon>
        <taxon>Hexapoda</taxon>
        <taxon>Insecta</taxon>
        <taxon>Pterygota</taxon>
        <taxon>Neoptera</taxon>
        <taxon>Endopterygota</taxon>
        <taxon>Diptera</taxon>
        <taxon>Brachycera</taxon>
        <taxon>Muscomorpha</taxon>
        <taxon>Hippoboscoidea</taxon>
        <taxon>Glossinidae</taxon>
        <taxon>Glossina</taxon>
    </lineage>
</organism>
<accession>A0A1B0ATX2</accession>
<name>A0A1B0ATX2_9MUSC</name>
<keyword evidence="2" id="KW-1185">Reference proteome</keyword>
<evidence type="ECO:0000313" key="2">
    <source>
        <dbReference type="Proteomes" id="UP000092460"/>
    </source>
</evidence>
<proteinExistence type="predicted"/>
<protein>
    <submittedName>
        <fullName evidence="1">Uncharacterized protein</fullName>
    </submittedName>
</protein>
<sequence length="131" mass="14417">MNINQASTAIEKVMIINLCEDVNSVGILAAAGDTGALCTLRSTTFSKNKNLKPELRKCNNSSFNCSVDRDALFLKLFILYYDRQAGRHITGTVVPIPAAVSNLQLERCIAHRNEIAFLQLLACSRLQTTNT</sequence>